<proteinExistence type="predicted"/>
<sequence>MNENLLKLGSSAIQSVFTQLSSRLLDVGDMRIGCTLNVACRSLYYGESTQHCVHMMYADALLPSTFTSNQTGWKRLAKTSYRANSDGR</sequence>
<dbReference type="EMBL" id="SJOL01005211">
    <property type="protein sequence ID" value="TGZ70680.1"/>
    <property type="molecule type" value="Genomic_DNA"/>
</dbReference>
<accession>A0A4S2M328</accession>
<protein>
    <submittedName>
        <fullName evidence="1">Uncharacterized protein</fullName>
    </submittedName>
</protein>
<evidence type="ECO:0000313" key="1">
    <source>
        <dbReference type="EMBL" id="TGZ70680.1"/>
    </source>
</evidence>
<reference evidence="1 2" key="1">
    <citation type="journal article" date="2019" name="BMC Genomics">
        <title>New insights from Opisthorchis felineus genome: update on genomics of the epidemiologically important liver flukes.</title>
        <authorList>
            <person name="Ershov N.I."/>
            <person name="Mordvinov V.A."/>
            <person name="Prokhortchouk E.B."/>
            <person name="Pakharukova M.Y."/>
            <person name="Gunbin K.V."/>
            <person name="Ustyantsev K."/>
            <person name="Genaev M.A."/>
            <person name="Blinov A.G."/>
            <person name="Mazur A."/>
            <person name="Boulygina E."/>
            <person name="Tsygankova S."/>
            <person name="Khrameeva E."/>
            <person name="Chekanov N."/>
            <person name="Fan G."/>
            <person name="Xiao A."/>
            <person name="Zhang H."/>
            <person name="Xu X."/>
            <person name="Yang H."/>
            <person name="Solovyev V."/>
            <person name="Lee S.M."/>
            <person name="Liu X."/>
            <person name="Afonnikov D.A."/>
            <person name="Skryabin K.G."/>
        </authorList>
    </citation>
    <scope>NUCLEOTIDE SEQUENCE [LARGE SCALE GENOMIC DNA]</scope>
    <source>
        <strain evidence="1">AK-0245</strain>
        <tissue evidence="1">Whole organism</tissue>
    </source>
</reference>
<dbReference type="AlphaFoldDB" id="A0A4S2M328"/>
<keyword evidence="2" id="KW-1185">Reference proteome</keyword>
<name>A0A4S2M328_OPIFE</name>
<organism evidence="1 2">
    <name type="scientific">Opisthorchis felineus</name>
    <dbReference type="NCBI Taxonomy" id="147828"/>
    <lineage>
        <taxon>Eukaryota</taxon>
        <taxon>Metazoa</taxon>
        <taxon>Spiralia</taxon>
        <taxon>Lophotrochozoa</taxon>
        <taxon>Platyhelminthes</taxon>
        <taxon>Trematoda</taxon>
        <taxon>Digenea</taxon>
        <taxon>Opisthorchiida</taxon>
        <taxon>Opisthorchiata</taxon>
        <taxon>Opisthorchiidae</taxon>
        <taxon>Opisthorchis</taxon>
    </lineage>
</organism>
<gene>
    <name evidence="1" type="ORF">CRM22_003063</name>
</gene>
<dbReference type="Proteomes" id="UP000308267">
    <property type="component" value="Unassembled WGS sequence"/>
</dbReference>
<dbReference type="OrthoDB" id="6256205at2759"/>
<evidence type="ECO:0000313" key="2">
    <source>
        <dbReference type="Proteomes" id="UP000308267"/>
    </source>
</evidence>
<comment type="caution">
    <text evidence="1">The sequence shown here is derived from an EMBL/GenBank/DDBJ whole genome shotgun (WGS) entry which is preliminary data.</text>
</comment>